<proteinExistence type="inferred from homology"/>
<keyword evidence="11" id="KW-0868">Chloride</keyword>
<accession>A0AAN9BAM6</accession>
<comment type="function">
    <text evidence="16">Thiol protease. Has dipeptidylpeptidase activity. Active against a broad range of dipeptide substrates composed of both polar and hydrophobic amino acids. Proline cannot occupy the P1 position and arginine cannot occupy the P2 position of the substrate. Can act as both an exopeptidase and endopeptidase. Activates serine proteases such as elastase, cathepsin G and granzymes A and B.</text>
</comment>
<keyword evidence="17" id="KW-0732">Signal</keyword>
<dbReference type="InterPro" id="IPR000169">
    <property type="entry name" value="Pept_cys_AS"/>
</dbReference>
<evidence type="ECO:0000256" key="16">
    <source>
        <dbReference type="ARBA" id="ARBA00045556"/>
    </source>
</evidence>
<evidence type="ECO:0000256" key="1">
    <source>
        <dbReference type="ARBA" id="ARBA00000738"/>
    </source>
</evidence>
<evidence type="ECO:0000256" key="15">
    <source>
        <dbReference type="ARBA" id="ARBA00032961"/>
    </source>
</evidence>
<evidence type="ECO:0000256" key="12">
    <source>
        <dbReference type="ARBA" id="ARBA00029762"/>
    </source>
</evidence>
<evidence type="ECO:0000256" key="8">
    <source>
        <dbReference type="ARBA" id="ARBA00022801"/>
    </source>
</evidence>
<dbReference type="AlphaFoldDB" id="A0AAN9BAM6"/>
<dbReference type="SUPFAM" id="SSF75001">
    <property type="entry name" value="Dipeptidyl peptidase I (cathepsin C), exclusion domain"/>
    <property type="match status" value="1"/>
</dbReference>
<dbReference type="PROSITE" id="PS00139">
    <property type="entry name" value="THIOL_PROTEASE_CYS"/>
    <property type="match status" value="1"/>
</dbReference>
<dbReference type="EMBL" id="JBAMIC010000010">
    <property type="protein sequence ID" value="KAK7101922.1"/>
    <property type="molecule type" value="Genomic_DNA"/>
</dbReference>
<evidence type="ECO:0000256" key="13">
    <source>
        <dbReference type="ARBA" id="ARBA00029779"/>
    </source>
</evidence>
<dbReference type="PANTHER" id="PTHR12411">
    <property type="entry name" value="CYSTEINE PROTEASE FAMILY C1-RELATED"/>
    <property type="match status" value="1"/>
</dbReference>
<dbReference type="Gene3D" id="3.90.70.10">
    <property type="entry name" value="Cysteine proteinases"/>
    <property type="match status" value="1"/>
</dbReference>
<dbReference type="SMART" id="SM00645">
    <property type="entry name" value="Pept_C1"/>
    <property type="match status" value="1"/>
</dbReference>
<comment type="catalytic activity">
    <reaction evidence="1">
        <text>Release of an N-terminal dipeptide, Xaa-Yaa-|-Zaa-, except when Xaa is Arg or Lys, or Yaa or Zaa is Pro.</text>
        <dbReference type="EC" id="3.4.14.1"/>
    </reaction>
</comment>
<gene>
    <name evidence="19" type="ORF">V1264_020229</name>
</gene>
<protein>
    <recommendedName>
        <fullName evidence="6">Dipeptidyl peptidase 1</fullName>
        <ecNumber evidence="5">3.4.14.1</ecNumber>
    </recommendedName>
    <alternativeName>
        <fullName evidence="13">Cathepsin C</fullName>
    </alternativeName>
    <alternativeName>
        <fullName evidence="12">Cathepsin J</fullName>
    </alternativeName>
    <alternativeName>
        <fullName evidence="15">Dipeptidyl peptidase I</fullName>
    </alternativeName>
    <alternativeName>
        <fullName evidence="14">Dipeptidyl transferase</fullName>
    </alternativeName>
</protein>
<dbReference type="Gene3D" id="2.40.128.80">
    <property type="entry name" value="Cathepsin C, exclusion domain"/>
    <property type="match status" value="1"/>
</dbReference>
<evidence type="ECO:0000256" key="5">
    <source>
        <dbReference type="ARBA" id="ARBA00012059"/>
    </source>
</evidence>
<dbReference type="Proteomes" id="UP001374579">
    <property type="component" value="Unassembled WGS sequence"/>
</dbReference>
<sequence>MAAAAKTTMISLILFVSFYASVLADTPANCTFEDIKGKWVFSVGSGGNSHSVDCNNFTGPFKSQLEVTLQYPDVAVDQYGNIGFWTIIYNQGFEVVVSGRKYFAFSKFEKQGKEVVSYCHELMPGWAHDSLGHDWACYMGKKASARWDSGRKVSYESSHTLSNILKFESDTFYNDMNFIDRINSAQSSWKAAAYPHLEGLRREHLLGMAGGPASRVAARPSPAPVTREVYEAAAKLPDNFDWRNVDGVNYVSPIRNQGACGSCYSFAALAMDEARIRIMTNNTKTPVFSPQDIVDCSEYSQGCAGGFPYLIGGKYAEDFGLALEADNPYKGKDQGTCGTSSSATRHYATKYRYVGGYYGACNEPLMRLRLYEDGPVAIGFEVLTDFMQYKGGIYHHTGLTGGFKPFELTNHAVLVVGYGVDSTTGEKYWITKNSWGEKWGENGFFRIRRGTDECAFESMAVESTPIIPL</sequence>
<dbReference type="InterPro" id="IPR038765">
    <property type="entry name" value="Papain-like_cys_pep_sf"/>
</dbReference>
<evidence type="ECO:0000256" key="10">
    <source>
        <dbReference type="ARBA" id="ARBA00023157"/>
    </source>
</evidence>
<dbReference type="InterPro" id="IPR025660">
    <property type="entry name" value="Pept_his_AS"/>
</dbReference>
<dbReference type="EC" id="3.4.14.1" evidence="5"/>
<feature type="chain" id="PRO_5043017935" description="Dipeptidyl peptidase 1" evidence="17">
    <location>
        <begin position="25"/>
        <end position="469"/>
    </location>
</feature>
<evidence type="ECO:0000256" key="7">
    <source>
        <dbReference type="ARBA" id="ARBA00022670"/>
    </source>
</evidence>
<comment type="cofactor">
    <cofactor evidence="2">
        <name>chloride</name>
        <dbReference type="ChEBI" id="CHEBI:17996"/>
    </cofactor>
</comment>
<dbReference type="GO" id="GO:0008234">
    <property type="term" value="F:cysteine-type peptidase activity"/>
    <property type="evidence" value="ECO:0007669"/>
    <property type="project" value="UniProtKB-KW"/>
</dbReference>
<evidence type="ECO:0000259" key="18">
    <source>
        <dbReference type="SMART" id="SM00645"/>
    </source>
</evidence>
<feature type="signal peptide" evidence="17">
    <location>
        <begin position="1"/>
        <end position="24"/>
    </location>
</feature>
<comment type="similarity">
    <text evidence="3">Belongs to the peptidase C1 family.</text>
</comment>
<reference evidence="19 20" key="1">
    <citation type="submission" date="2024-02" db="EMBL/GenBank/DDBJ databases">
        <title>Chromosome-scale genome assembly of the rough periwinkle Littorina saxatilis.</title>
        <authorList>
            <person name="De Jode A."/>
            <person name="Faria R."/>
            <person name="Formenti G."/>
            <person name="Sims Y."/>
            <person name="Smith T.P."/>
            <person name="Tracey A."/>
            <person name="Wood J.M.D."/>
            <person name="Zagrodzka Z.B."/>
            <person name="Johannesson K."/>
            <person name="Butlin R.K."/>
            <person name="Leder E.H."/>
        </authorList>
    </citation>
    <scope>NUCLEOTIDE SEQUENCE [LARGE SCALE GENOMIC DNA]</scope>
    <source>
        <strain evidence="19">Snail1</strain>
        <tissue evidence="19">Muscle</tissue>
    </source>
</reference>
<dbReference type="Pfam" id="PF08773">
    <property type="entry name" value="CathepsinC_exc"/>
    <property type="match status" value="1"/>
</dbReference>
<dbReference type="InterPro" id="IPR036496">
    <property type="entry name" value="CathepsinC_exc_dom_sf"/>
</dbReference>
<dbReference type="PROSITE" id="PS00639">
    <property type="entry name" value="THIOL_PROTEASE_HIS"/>
    <property type="match status" value="1"/>
</dbReference>
<evidence type="ECO:0000256" key="14">
    <source>
        <dbReference type="ARBA" id="ARBA00030778"/>
    </source>
</evidence>
<keyword evidence="20" id="KW-1185">Reference proteome</keyword>
<dbReference type="PROSITE" id="PS00640">
    <property type="entry name" value="THIOL_PROTEASE_ASN"/>
    <property type="match status" value="1"/>
</dbReference>
<dbReference type="InterPro" id="IPR025661">
    <property type="entry name" value="Pept_asp_AS"/>
</dbReference>
<comment type="caution">
    <text evidence="19">The sequence shown here is derived from an EMBL/GenBank/DDBJ whole genome shotgun (WGS) entry which is preliminary data.</text>
</comment>
<comment type="subunit">
    <text evidence="4">Tetramer of heterotrimers consisting of exclusion domain, heavy- and light chains.</text>
</comment>
<name>A0AAN9BAM6_9CAEN</name>
<feature type="domain" description="Peptidase C1A papain C-terminal" evidence="18">
    <location>
        <begin position="236"/>
        <end position="464"/>
    </location>
</feature>
<evidence type="ECO:0000313" key="19">
    <source>
        <dbReference type="EMBL" id="KAK7101922.1"/>
    </source>
</evidence>
<evidence type="ECO:0000256" key="9">
    <source>
        <dbReference type="ARBA" id="ARBA00022807"/>
    </source>
</evidence>
<evidence type="ECO:0000256" key="6">
    <source>
        <dbReference type="ARBA" id="ARBA00014709"/>
    </source>
</evidence>
<dbReference type="InterPro" id="IPR000668">
    <property type="entry name" value="Peptidase_C1A_C"/>
</dbReference>
<keyword evidence="9" id="KW-0788">Thiol protease</keyword>
<dbReference type="InterPro" id="IPR013128">
    <property type="entry name" value="Peptidase_C1A"/>
</dbReference>
<dbReference type="PRINTS" id="PR00705">
    <property type="entry name" value="PAPAIN"/>
</dbReference>
<evidence type="ECO:0000256" key="4">
    <source>
        <dbReference type="ARBA" id="ARBA00011610"/>
    </source>
</evidence>
<dbReference type="Pfam" id="PF00112">
    <property type="entry name" value="Peptidase_C1"/>
    <property type="match status" value="1"/>
</dbReference>
<dbReference type="InterPro" id="IPR014882">
    <property type="entry name" value="CathepsinC_exc"/>
</dbReference>
<dbReference type="SUPFAM" id="SSF54001">
    <property type="entry name" value="Cysteine proteinases"/>
    <property type="match status" value="1"/>
</dbReference>
<keyword evidence="10" id="KW-1015">Disulfide bond</keyword>
<dbReference type="GO" id="GO:0006508">
    <property type="term" value="P:proteolysis"/>
    <property type="evidence" value="ECO:0007669"/>
    <property type="project" value="UniProtKB-KW"/>
</dbReference>
<keyword evidence="7" id="KW-0645">Protease</keyword>
<organism evidence="19 20">
    <name type="scientific">Littorina saxatilis</name>
    <dbReference type="NCBI Taxonomy" id="31220"/>
    <lineage>
        <taxon>Eukaryota</taxon>
        <taxon>Metazoa</taxon>
        <taxon>Spiralia</taxon>
        <taxon>Lophotrochozoa</taxon>
        <taxon>Mollusca</taxon>
        <taxon>Gastropoda</taxon>
        <taxon>Caenogastropoda</taxon>
        <taxon>Littorinimorpha</taxon>
        <taxon>Littorinoidea</taxon>
        <taxon>Littorinidae</taxon>
        <taxon>Littorina</taxon>
    </lineage>
</organism>
<evidence type="ECO:0000256" key="11">
    <source>
        <dbReference type="ARBA" id="ARBA00023214"/>
    </source>
</evidence>
<evidence type="ECO:0000313" key="20">
    <source>
        <dbReference type="Proteomes" id="UP001374579"/>
    </source>
</evidence>
<evidence type="ECO:0000256" key="17">
    <source>
        <dbReference type="SAM" id="SignalP"/>
    </source>
</evidence>
<evidence type="ECO:0000256" key="2">
    <source>
        <dbReference type="ARBA" id="ARBA00001923"/>
    </source>
</evidence>
<keyword evidence="8" id="KW-0378">Hydrolase</keyword>
<evidence type="ECO:0000256" key="3">
    <source>
        <dbReference type="ARBA" id="ARBA00008455"/>
    </source>
</evidence>
<dbReference type="GO" id="GO:0008239">
    <property type="term" value="F:dipeptidyl-peptidase activity"/>
    <property type="evidence" value="ECO:0007669"/>
    <property type="project" value="UniProtKB-EC"/>
</dbReference>
<dbReference type="FunFam" id="2.40.128.80:FF:000003">
    <property type="entry name" value="Cathepsin C"/>
    <property type="match status" value="1"/>
</dbReference>